<keyword evidence="8" id="KW-1185">Reference proteome</keyword>
<evidence type="ECO:0000259" key="6">
    <source>
        <dbReference type="Pfam" id="PF00496"/>
    </source>
</evidence>
<keyword evidence="2" id="KW-0813">Transport</keyword>
<dbReference type="Pfam" id="PF00496">
    <property type="entry name" value="SBP_bac_5"/>
    <property type="match status" value="1"/>
</dbReference>
<dbReference type="PANTHER" id="PTHR30290">
    <property type="entry name" value="PERIPLASMIC BINDING COMPONENT OF ABC TRANSPORTER"/>
    <property type="match status" value="1"/>
</dbReference>
<dbReference type="PROSITE" id="PS51257">
    <property type="entry name" value="PROKAR_LIPOPROTEIN"/>
    <property type="match status" value="1"/>
</dbReference>
<organism evidence="7 8">
    <name type="scientific">Evansella vedderi</name>
    <dbReference type="NCBI Taxonomy" id="38282"/>
    <lineage>
        <taxon>Bacteria</taxon>
        <taxon>Bacillati</taxon>
        <taxon>Bacillota</taxon>
        <taxon>Bacilli</taxon>
        <taxon>Bacillales</taxon>
        <taxon>Bacillaceae</taxon>
        <taxon>Evansella</taxon>
    </lineage>
</organism>
<evidence type="ECO:0000313" key="8">
    <source>
        <dbReference type="Proteomes" id="UP001230005"/>
    </source>
</evidence>
<protein>
    <submittedName>
        <fullName evidence="7">Peptide/nickel transport system substrate-binding protein</fullName>
    </submittedName>
</protein>
<dbReference type="PANTHER" id="PTHR30290:SF9">
    <property type="entry name" value="OLIGOPEPTIDE-BINDING PROTEIN APPA"/>
    <property type="match status" value="1"/>
</dbReference>
<evidence type="ECO:0000256" key="4">
    <source>
        <dbReference type="SAM" id="MobiDB-lite"/>
    </source>
</evidence>
<dbReference type="PIRSF" id="PIRSF002741">
    <property type="entry name" value="MppA"/>
    <property type="match status" value="1"/>
</dbReference>
<dbReference type="Gene3D" id="3.10.105.10">
    <property type="entry name" value="Dipeptide-binding Protein, Domain 3"/>
    <property type="match status" value="1"/>
</dbReference>
<dbReference type="RefSeq" id="WP_307332124.1">
    <property type="nucleotide sequence ID" value="NZ_JAUSUG010000034.1"/>
</dbReference>
<dbReference type="Proteomes" id="UP001230005">
    <property type="component" value="Unassembled WGS sequence"/>
</dbReference>
<keyword evidence="3 5" id="KW-0732">Signal</keyword>
<dbReference type="Gene3D" id="3.90.76.10">
    <property type="entry name" value="Dipeptide-binding Protein, Domain 1"/>
    <property type="match status" value="1"/>
</dbReference>
<proteinExistence type="inferred from homology"/>
<feature type="chain" id="PRO_5046706404" evidence="5">
    <location>
        <begin position="23"/>
        <end position="557"/>
    </location>
</feature>
<comment type="caution">
    <text evidence="7">The sequence shown here is derived from an EMBL/GenBank/DDBJ whole genome shotgun (WGS) entry which is preliminary data.</text>
</comment>
<comment type="similarity">
    <text evidence="1">Belongs to the bacterial solute-binding protein 5 family.</text>
</comment>
<dbReference type="InterPro" id="IPR000914">
    <property type="entry name" value="SBP_5_dom"/>
</dbReference>
<name>A0ABU0A2U0_9BACI</name>
<feature type="domain" description="Solute-binding protein family 5" evidence="6">
    <location>
        <begin position="104"/>
        <end position="469"/>
    </location>
</feature>
<feature type="signal peptide" evidence="5">
    <location>
        <begin position="1"/>
        <end position="22"/>
    </location>
</feature>
<accession>A0ABU0A2U0</accession>
<reference evidence="7 8" key="1">
    <citation type="submission" date="2023-07" db="EMBL/GenBank/DDBJ databases">
        <title>Genomic Encyclopedia of Type Strains, Phase IV (KMG-IV): sequencing the most valuable type-strain genomes for metagenomic binning, comparative biology and taxonomic classification.</title>
        <authorList>
            <person name="Goeker M."/>
        </authorList>
    </citation>
    <scope>NUCLEOTIDE SEQUENCE [LARGE SCALE GENOMIC DNA]</scope>
    <source>
        <strain evidence="7 8">DSM 9768</strain>
    </source>
</reference>
<dbReference type="Gene3D" id="3.40.190.10">
    <property type="entry name" value="Periplasmic binding protein-like II"/>
    <property type="match status" value="1"/>
</dbReference>
<dbReference type="InterPro" id="IPR030678">
    <property type="entry name" value="Peptide/Ni-bd"/>
</dbReference>
<feature type="region of interest" description="Disordered" evidence="4">
    <location>
        <begin position="26"/>
        <end position="62"/>
    </location>
</feature>
<dbReference type="CDD" id="cd08514">
    <property type="entry name" value="PBP2_AppA_like"/>
    <property type="match status" value="1"/>
</dbReference>
<dbReference type="EMBL" id="JAUSUG010000034">
    <property type="protein sequence ID" value="MDQ0257811.1"/>
    <property type="molecule type" value="Genomic_DNA"/>
</dbReference>
<dbReference type="InterPro" id="IPR039424">
    <property type="entry name" value="SBP_5"/>
</dbReference>
<evidence type="ECO:0000256" key="1">
    <source>
        <dbReference type="ARBA" id="ARBA00005695"/>
    </source>
</evidence>
<evidence type="ECO:0000256" key="5">
    <source>
        <dbReference type="SAM" id="SignalP"/>
    </source>
</evidence>
<evidence type="ECO:0000256" key="2">
    <source>
        <dbReference type="ARBA" id="ARBA00022448"/>
    </source>
</evidence>
<feature type="compositionally biased region" description="Acidic residues" evidence="4">
    <location>
        <begin position="26"/>
        <end position="54"/>
    </location>
</feature>
<dbReference type="SUPFAM" id="SSF53850">
    <property type="entry name" value="Periplasmic binding protein-like II"/>
    <property type="match status" value="1"/>
</dbReference>
<gene>
    <name evidence="7" type="ORF">J2S74_005273</name>
</gene>
<evidence type="ECO:0000313" key="7">
    <source>
        <dbReference type="EMBL" id="MDQ0257811.1"/>
    </source>
</evidence>
<evidence type="ECO:0000256" key="3">
    <source>
        <dbReference type="ARBA" id="ARBA00022729"/>
    </source>
</evidence>
<sequence>MKAKKLLALLMMVLLLSIFAVACGGGEEDPAEQDDPAPATEDEDGTEDEGDDTAAGEPQYGGSIVLGGMSDPVMFNPYFSQDSASADVEGLLFGGLMASNPELEMVPHHAKDYPEVSEDGLVWTYELHEGILFHDGEELTAHDVVFSFSIPIHEDYTGPRASTFQYLESVEALDDYTVQFTLSQPDAAWPITASYAILPEHILGDVPVADLEDYNEFNLENPIGSGPFKFVDWNTGTSLTLEAHEDYFEGRPYLDRVTWRFAADQNALVLLLETGDVDFITVPANELATVETFDHVNISSTLALNYSYIGWNLQNPLFQDVRVRQALTHAIDRQEIVETILEGEAEVAHAPASPLSWAYPPEVPEFHYDPDRALELLAEAGWEPNDDGILEKDGETFSFTVLSNDGNTTRRDIGIIMQQMLGDIGIEVTPEQMEWGAFLDRINPPNYDFDAIILGWNLGLDPNPEAIWASWEIEQGLNNISYSNERVDEIARENSSIVDQDERAELLHEAFQIIAEEQPYTFLFYPNQHLGMTNTIDGFTHHPRVTFYRVNDWWINE</sequence>